<protein>
    <submittedName>
        <fullName evidence="1">Uncharacterized protein</fullName>
    </submittedName>
</protein>
<proteinExistence type="predicted"/>
<evidence type="ECO:0000313" key="2">
    <source>
        <dbReference type="Proteomes" id="UP000324222"/>
    </source>
</evidence>
<name>A0A5B7ITR7_PORTR</name>
<dbReference type="AlphaFoldDB" id="A0A5B7ITR7"/>
<sequence>MEILTRRLRRQGEGVLEGRMQVVPGEGCKVGVHYHQDMTLHLSHSKGITVVLQQDGQHA</sequence>
<dbReference type="EMBL" id="VSRR010064333">
    <property type="protein sequence ID" value="MPC84068.1"/>
    <property type="molecule type" value="Genomic_DNA"/>
</dbReference>
<keyword evidence="2" id="KW-1185">Reference proteome</keyword>
<comment type="caution">
    <text evidence="1">The sequence shown here is derived from an EMBL/GenBank/DDBJ whole genome shotgun (WGS) entry which is preliminary data.</text>
</comment>
<dbReference type="Proteomes" id="UP000324222">
    <property type="component" value="Unassembled WGS sequence"/>
</dbReference>
<accession>A0A5B7ITR7</accession>
<evidence type="ECO:0000313" key="1">
    <source>
        <dbReference type="EMBL" id="MPC84068.1"/>
    </source>
</evidence>
<reference evidence="1 2" key="1">
    <citation type="submission" date="2019-05" db="EMBL/GenBank/DDBJ databases">
        <title>Another draft genome of Portunus trituberculatus and its Hox gene families provides insights of decapod evolution.</title>
        <authorList>
            <person name="Jeong J.-H."/>
            <person name="Song I."/>
            <person name="Kim S."/>
            <person name="Choi T."/>
            <person name="Kim D."/>
            <person name="Ryu S."/>
            <person name="Kim W."/>
        </authorList>
    </citation>
    <scope>NUCLEOTIDE SEQUENCE [LARGE SCALE GENOMIC DNA]</scope>
    <source>
        <tissue evidence="1">Muscle</tissue>
    </source>
</reference>
<gene>
    <name evidence="1" type="ORF">E2C01_078794</name>
</gene>
<organism evidence="1 2">
    <name type="scientific">Portunus trituberculatus</name>
    <name type="common">Swimming crab</name>
    <name type="synonym">Neptunus trituberculatus</name>
    <dbReference type="NCBI Taxonomy" id="210409"/>
    <lineage>
        <taxon>Eukaryota</taxon>
        <taxon>Metazoa</taxon>
        <taxon>Ecdysozoa</taxon>
        <taxon>Arthropoda</taxon>
        <taxon>Crustacea</taxon>
        <taxon>Multicrustacea</taxon>
        <taxon>Malacostraca</taxon>
        <taxon>Eumalacostraca</taxon>
        <taxon>Eucarida</taxon>
        <taxon>Decapoda</taxon>
        <taxon>Pleocyemata</taxon>
        <taxon>Brachyura</taxon>
        <taxon>Eubrachyura</taxon>
        <taxon>Portunoidea</taxon>
        <taxon>Portunidae</taxon>
        <taxon>Portuninae</taxon>
        <taxon>Portunus</taxon>
    </lineage>
</organism>